<evidence type="ECO:0000256" key="1">
    <source>
        <dbReference type="SAM" id="MobiDB-lite"/>
    </source>
</evidence>
<dbReference type="SUPFAM" id="SSF50249">
    <property type="entry name" value="Nucleic acid-binding proteins"/>
    <property type="match status" value="1"/>
</dbReference>
<keyword evidence="4" id="KW-1185">Reference proteome</keyword>
<dbReference type="Pfam" id="PF23216">
    <property type="entry name" value="WHD_CYT4"/>
    <property type="match status" value="1"/>
</dbReference>
<proteinExistence type="predicted"/>
<reference evidence="3" key="1">
    <citation type="journal article" date="2022" name="bioRxiv">
        <title>Deciphering the potential niche of two novel black yeast fungi from a biological soil crust based on their genomes, phenotypes, and melanin regulation.</title>
        <authorList>
            <consortium name="DOE Joint Genome Institute"/>
            <person name="Carr E.C."/>
            <person name="Barton Q."/>
            <person name="Grambo S."/>
            <person name="Sullivan M."/>
            <person name="Renfro C.M."/>
            <person name="Kuo A."/>
            <person name="Pangilinan J."/>
            <person name="Lipzen A."/>
            <person name="Keymanesh K."/>
            <person name="Savage E."/>
            <person name="Barry K."/>
            <person name="Grigoriev I.V."/>
            <person name="Riekhof W.R."/>
            <person name="Harris S.S."/>
        </authorList>
    </citation>
    <scope>NUCLEOTIDE SEQUENCE</scope>
    <source>
        <strain evidence="3">JF 03-4F</strain>
    </source>
</reference>
<dbReference type="GO" id="GO:0006402">
    <property type="term" value="P:mRNA catabolic process"/>
    <property type="evidence" value="ECO:0007669"/>
    <property type="project" value="TreeGrafter"/>
</dbReference>
<dbReference type="InterPro" id="IPR012340">
    <property type="entry name" value="NA-bd_OB-fold"/>
</dbReference>
<evidence type="ECO:0000259" key="2">
    <source>
        <dbReference type="SMART" id="SM00955"/>
    </source>
</evidence>
<dbReference type="EMBL" id="MU404360">
    <property type="protein sequence ID" value="KAI1609505.1"/>
    <property type="molecule type" value="Genomic_DNA"/>
</dbReference>
<dbReference type="GO" id="GO:0000175">
    <property type="term" value="F:3'-5'-RNA exonuclease activity"/>
    <property type="evidence" value="ECO:0007669"/>
    <property type="project" value="TreeGrafter"/>
</dbReference>
<dbReference type="InterPro" id="IPR056625">
    <property type="entry name" value="SH3_CYT4"/>
</dbReference>
<gene>
    <name evidence="3" type="ORF">EDD36DRAFT_422452</name>
</gene>
<name>A0AAN6IA64_9EURO</name>
<dbReference type="Proteomes" id="UP001203852">
    <property type="component" value="Unassembled WGS sequence"/>
</dbReference>
<dbReference type="InterPro" id="IPR001900">
    <property type="entry name" value="RNase_II/R"/>
</dbReference>
<dbReference type="Pfam" id="PF23214">
    <property type="entry name" value="SH3_CYT4"/>
    <property type="match status" value="1"/>
</dbReference>
<organism evidence="3 4">
    <name type="scientific">Exophiala viscosa</name>
    <dbReference type="NCBI Taxonomy" id="2486360"/>
    <lineage>
        <taxon>Eukaryota</taxon>
        <taxon>Fungi</taxon>
        <taxon>Dikarya</taxon>
        <taxon>Ascomycota</taxon>
        <taxon>Pezizomycotina</taxon>
        <taxon>Eurotiomycetes</taxon>
        <taxon>Chaetothyriomycetidae</taxon>
        <taxon>Chaetothyriales</taxon>
        <taxon>Herpotrichiellaceae</taxon>
        <taxon>Exophiala</taxon>
    </lineage>
</organism>
<evidence type="ECO:0000313" key="3">
    <source>
        <dbReference type="EMBL" id="KAI1609505.1"/>
    </source>
</evidence>
<accession>A0AAN6IA64</accession>
<sequence>MWASGTHIRTLSVHKTPYVCPACHRHLRRQFPTLLQRKTDDATGTISGNVARGRRRPSYSARPLSSTGISRSQAQTSQSPATSDPRHNSIPDVLGPTSKQKSTQNSVIRDHLRAWSLQNQRNQAENAEAQYNTSARLSTLPQSLFIEETPYDEPESGGELDESEEGTWGDFANFVNPGDLFYFRSRMVKGRPQFGVFLAMVGFQYQIFLEDGRWIVEDRVDVAVCPVFRNFASAAEVESIKKHLPVKQLEKTKDGHALKVLRHFADDVPHAAAADVKQRLEKLRDDVNGFRRDNLPILDTIYEQIAHDDKYVYVSYDDIFRTLFGLGRDQLPYAAQVSVFLALNKRPDTIQPACRLKDAEAFTFLPRRLVRGNETVCGWARQYQESAAEAALGKNVSHDLERNPLSAFVDKARRLILKSRALRSPTTTGILGPSSIQSMSNGKIATKETGVDFSEQDKIILEFLWDCYVREPWPALKNRNHSIGSLILRAIGAYPKLRLERKIGSLLLQEMGVLAPWANPVYHNIGYQIPGSRAAPELDDICAESDRACDELGLTKNPHHELLEDSMASLRHDLGDMPIFCVDGESTRIRDDAYSLEANNDKPGTYWIHVHVAHPSAFIGPEHIFSKRANHLGATLYIPSYFPMVPEGFGKAMSLRAGAPSLTVSTLLTEDGEVRDIKLRPTTIHNVIRLQPAAAEAVLGRSQPESAYLYLGQKAGTTLPFEEPVPEAQLETARKHQQTLQKLHKLLLARSRARRREITEHATFPLTIYPASVRVDHVQQDDAPDRLFRSYHSLGDPAIKYSSLRHEKTFRISEREEFEGLTGLTMVLAGESAGKWFAARGIPVCFTGAIPQPGYPLSVLNRMSQNEIKQFPLQLSLSEPIPHIYLDSTAYVRFTSPLRRCTDLLAHWQADAYLRAEAQHLVAPGERADSIELAFTKETVDKYIVQQEEVQRRAVLEIGAVDRQTWLLRALFRAFHFNEAQLPETWDLRIQRRSDRVIRDGDTGLLGRLLPFDAPARVLETAEGWEKSATHASYLPVRLELVDLAQKVVFCKAVGPASLTPNFTDPIRVIGYSGTQGNASS</sequence>
<evidence type="ECO:0000313" key="4">
    <source>
        <dbReference type="Proteomes" id="UP001203852"/>
    </source>
</evidence>
<feature type="compositionally biased region" description="Polar residues" evidence="1">
    <location>
        <begin position="97"/>
        <end position="107"/>
    </location>
</feature>
<dbReference type="PANTHER" id="PTHR23355:SF65">
    <property type="entry name" value="EXORIBONUCLEASE CYT-4, PUTATIVE (AFU_ORTHOLOGUE AFUA_7G01550)-RELATED"/>
    <property type="match status" value="1"/>
</dbReference>
<dbReference type="AlphaFoldDB" id="A0AAN6IA64"/>
<dbReference type="GO" id="GO:0003723">
    <property type="term" value="F:RNA binding"/>
    <property type="evidence" value="ECO:0007669"/>
    <property type="project" value="InterPro"/>
</dbReference>
<feature type="domain" description="RNB" evidence="2">
    <location>
        <begin position="571"/>
        <end position="916"/>
    </location>
</feature>
<protein>
    <submittedName>
        <fullName evidence="3">Mitochondrial exoribonuclease Cyt-4</fullName>
    </submittedName>
</protein>
<comment type="caution">
    <text evidence="3">The sequence shown here is derived from an EMBL/GenBank/DDBJ whole genome shotgun (WGS) entry which is preliminary data.</text>
</comment>
<dbReference type="InterPro" id="IPR056624">
    <property type="entry name" value="WH_CYT4"/>
</dbReference>
<dbReference type="Pfam" id="PF00773">
    <property type="entry name" value="RNB"/>
    <property type="match status" value="1"/>
</dbReference>
<feature type="compositionally biased region" description="Low complexity" evidence="1">
    <location>
        <begin position="70"/>
        <end position="83"/>
    </location>
</feature>
<dbReference type="GO" id="GO:0000932">
    <property type="term" value="C:P-body"/>
    <property type="evidence" value="ECO:0007669"/>
    <property type="project" value="TreeGrafter"/>
</dbReference>
<feature type="region of interest" description="Disordered" evidence="1">
    <location>
        <begin position="34"/>
        <end position="107"/>
    </location>
</feature>
<dbReference type="SMART" id="SM00955">
    <property type="entry name" value="RNB"/>
    <property type="match status" value="1"/>
</dbReference>
<dbReference type="PANTHER" id="PTHR23355">
    <property type="entry name" value="RIBONUCLEASE"/>
    <property type="match status" value="1"/>
</dbReference>
<dbReference type="InterPro" id="IPR050180">
    <property type="entry name" value="RNR_Ribonuclease"/>
</dbReference>